<keyword evidence="7 8" id="KW-0472">Membrane</keyword>
<dbReference type="PANTHER" id="PTHR33908:SF3">
    <property type="entry name" value="UNDECAPRENYL PHOSPHATE-ALPHA-4-AMINO-4-DEOXY-L-ARABINOSE ARABINOSYL TRANSFERASE"/>
    <property type="match status" value="1"/>
</dbReference>
<dbReference type="Proteomes" id="UP001229244">
    <property type="component" value="Unassembled WGS sequence"/>
</dbReference>
<keyword evidence="12" id="KW-1185">Reference proteome</keyword>
<evidence type="ECO:0000313" key="11">
    <source>
        <dbReference type="EMBL" id="MDQ0316343.1"/>
    </source>
</evidence>
<feature type="transmembrane region" description="Helical" evidence="8">
    <location>
        <begin position="266"/>
        <end position="286"/>
    </location>
</feature>
<feature type="transmembrane region" description="Helical" evidence="8">
    <location>
        <begin position="298"/>
        <end position="317"/>
    </location>
</feature>
<keyword evidence="2" id="KW-1003">Cell membrane</keyword>
<keyword evidence="4 11" id="KW-0808">Transferase</keyword>
<feature type="transmembrane region" description="Helical" evidence="8">
    <location>
        <begin position="141"/>
        <end position="159"/>
    </location>
</feature>
<evidence type="ECO:0000313" key="12">
    <source>
        <dbReference type="Proteomes" id="UP001229244"/>
    </source>
</evidence>
<dbReference type="InterPro" id="IPR038731">
    <property type="entry name" value="RgtA/B/C-like"/>
</dbReference>
<dbReference type="EMBL" id="JAUSUL010000002">
    <property type="protein sequence ID" value="MDQ0316343.1"/>
    <property type="molecule type" value="Genomic_DNA"/>
</dbReference>
<evidence type="ECO:0000256" key="1">
    <source>
        <dbReference type="ARBA" id="ARBA00004651"/>
    </source>
</evidence>
<dbReference type="InterPro" id="IPR050297">
    <property type="entry name" value="LipidA_mod_glycosyltrf_83"/>
</dbReference>
<sequence>MAARFRLCVALLAVMAALTFLPGLAGVGPIDRDEPRYTQASKQMVERGDYVDIRLQEQPRYKKPIGIYWLQALFVEVSGYGADAPLWVYRLVSVLSAALAVAGTCWAARAFLGPQAALVAGGLLAVTIIVGFEARIAKTDAALLATIVLAQAALARLWLMEARPRFFGLPFVFWLAVSASILVKGPIVLLVTGGTIAALLFVGPERRAFLTRLTPLRGLAMTVLLVAPWFVAIWLASDGAFYQEAILNDFLGKAATGQEGHWAPPLAHMFVSVGTAWPLMALLLISLPSLWVLRREKLVVFCAAWVLPAWIVFEAVPTKLPHYTLPLVPALALAVSAVLVEWRRELGPRWLRILAAVELAAIPVLLMLASVGLPLVLGDPISWVGVILSIAGAALGVRAALLLAADRSRLTMIGSVAAASVLLGVAAWGNVLPKLQSVWLSGRVAAAAKAAADCPDPTLITVGNHEPSLVFLAGTETRLEHHGGAIHAISQVACPVLAVDESHVDEVLADADAAGIVLERRGSERGVNIGNGRSLNMVIYTTKQR</sequence>
<gene>
    <name evidence="11" type="ORF">J2S73_002800</name>
</gene>
<feature type="domain" description="Glycosyltransferase RgtA/B/C/D-like" evidence="10">
    <location>
        <begin position="62"/>
        <end position="230"/>
    </location>
</feature>
<evidence type="ECO:0000259" key="10">
    <source>
        <dbReference type="Pfam" id="PF13231"/>
    </source>
</evidence>
<dbReference type="Pfam" id="PF13231">
    <property type="entry name" value="PMT_2"/>
    <property type="match status" value="1"/>
</dbReference>
<accession>A0AAE3VQK3</accession>
<dbReference type="GO" id="GO:0016763">
    <property type="term" value="F:pentosyltransferase activity"/>
    <property type="evidence" value="ECO:0007669"/>
    <property type="project" value="TreeGrafter"/>
</dbReference>
<reference evidence="11" key="1">
    <citation type="submission" date="2023-07" db="EMBL/GenBank/DDBJ databases">
        <title>Genomic Encyclopedia of Type Strains, Phase IV (KMG-IV): sequencing the most valuable type-strain genomes for metagenomic binning, comparative biology and taxonomic classification.</title>
        <authorList>
            <person name="Goeker M."/>
        </authorList>
    </citation>
    <scope>NUCLEOTIDE SEQUENCE</scope>
    <source>
        <strain evidence="11">DSM 21202</strain>
    </source>
</reference>
<feature type="transmembrane region" description="Helical" evidence="8">
    <location>
        <begin position="383"/>
        <end position="403"/>
    </location>
</feature>
<organism evidence="11 12">
    <name type="scientific">Amorphus orientalis</name>
    <dbReference type="NCBI Taxonomy" id="649198"/>
    <lineage>
        <taxon>Bacteria</taxon>
        <taxon>Pseudomonadati</taxon>
        <taxon>Pseudomonadota</taxon>
        <taxon>Alphaproteobacteria</taxon>
        <taxon>Hyphomicrobiales</taxon>
        <taxon>Amorphaceae</taxon>
        <taxon>Amorphus</taxon>
    </lineage>
</organism>
<name>A0AAE3VQK3_9HYPH</name>
<dbReference type="PANTHER" id="PTHR33908">
    <property type="entry name" value="MANNOSYLTRANSFERASE YKCB-RELATED"/>
    <property type="match status" value="1"/>
</dbReference>
<dbReference type="GO" id="GO:0005886">
    <property type="term" value="C:plasma membrane"/>
    <property type="evidence" value="ECO:0007669"/>
    <property type="project" value="UniProtKB-SubCell"/>
</dbReference>
<evidence type="ECO:0000256" key="6">
    <source>
        <dbReference type="ARBA" id="ARBA00022989"/>
    </source>
</evidence>
<dbReference type="AlphaFoldDB" id="A0AAE3VQK3"/>
<keyword evidence="5 8" id="KW-0812">Transmembrane</keyword>
<feature type="chain" id="PRO_5041950614" evidence="9">
    <location>
        <begin position="26"/>
        <end position="545"/>
    </location>
</feature>
<feature type="transmembrane region" description="Helical" evidence="8">
    <location>
        <begin position="323"/>
        <end position="342"/>
    </location>
</feature>
<comment type="subcellular location">
    <subcellularLocation>
        <location evidence="1">Cell membrane</location>
        <topology evidence="1">Multi-pass membrane protein</topology>
    </subcellularLocation>
</comment>
<evidence type="ECO:0000256" key="7">
    <source>
        <dbReference type="ARBA" id="ARBA00023136"/>
    </source>
</evidence>
<evidence type="ECO:0000256" key="4">
    <source>
        <dbReference type="ARBA" id="ARBA00022679"/>
    </source>
</evidence>
<keyword evidence="9" id="KW-0732">Signal</keyword>
<dbReference type="GO" id="GO:0010041">
    <property type="term" value="P:response to iron(III) ion"/>
    <property type="evidence" value="ECO:0007669"/>
    <property type="project" value="TreeGrafter"/>
</dbReference>
<evidence type="ECO:0000256" key="8">
    <source>
        <dbReference type="SAM" id="Phobius"/>
    </source>
</evidence>
<evidence type="ECO:0000256" key="5">
    <source>
        <dbReference type="ARBA" id="ARBA00022692"/>
    </source>
</evidence>
<protein>
    <submittedName>
        <fullName evidence="11">4-amino-4-deoxy-L-arabinose transferase-like glycosyltransferase</fullName>
    </submittedName>
</protein>
<dbReference type="RefSeq" id="WP_306886167.1">
    <property type="nucleotide sequence ID" value="NZ_JAUSUL010000002.1"/>
</dbReference>
<feature type="transmembrane region" description="Helical" evidence="8">
    <location>
        <begin position="410"/>
        <end position="429"/>
    </location>
</feature>
<dbReference type="GO" id="GO:0009103">
    <property type="term" value="P:lipopolysaccharide biosynthetic process"/>
    <property type="evidence" value="ECO:0007669"/>
    <property type="project" value="TreeGrafter"/>
</dbReference>
<feature type="signal peptide" evidence="9">
    <location>
        <begin position="1"/>
        <end position="25"/>
    </location>
</feature>
<keyword evidence="3" id="KW-0328">Glycosyltransferase</keyword>
<evidence type="ECO:0000256" key="9">
    <source>
        <dbReference type="SAM" id="SignalP"/>
    </source>
</evidence>
<evidence type="ECO:0000256" key="2">
    <source>
        <dbReference type="ARBA" id="ARBA00022475"/>
    </source>
</evidence>
<keyword evidence="6 8" id="KW-1133">Transmembrane helix</keyword>
<feature type="transmembrane region" description="Helical" evidence="8">
    <location>
        <begin position="214"/>
        <end position="236"/>
    </location>
</feature>
<feature type="transmembrane region" description="Helical" evidence="8">
    <location>
        <begin position="171"/>
        <end position="202"/>
    </location>
</feature>
<feature type="transmembrane region" description="Helical" evidence="8">
    <location>
        <begin position="89"/>
        <end position="109"/>
    </location>
</feature>
<comment type="caution">
    <text evidence="11">The sequence shown here is derived from an EMBL/GenBank/DDBJ whole genome shotgun (WGS) entry which is preliminary data.</text>
</comment>
<feature type="transmembrane region" description="Helical" evidence="8">
    <location>
        <begin position="115"/>
        <end position="134"/>
    </location>
</feature>
<proteinExistence type="predicted"/>
<evidence type="ECO:0000256" key="3">
    <source>
        <dbReference type="ARBA" id="ARBA00022676"/>
    </source>
</evidence>
<feature type="transmembrane region" description="Helical" evidence="8">
    <location>
        <begin position="354"/>
        <end position="377"/>
    </location>
</feature>